<reference evidence="1" key="1">
    <citation type="journal article" date="2020" name="Phytopathology">
        <title>Genome Sequence Resources of Colletotrichum truncatum, C. plurivorum, C. musicola, and C. sojae: Four Species Pathogenic to Soybean (Glycine max).</title>
        <authorList>
            <person name="Rogerio F."/>
            <person name="Boufleur T.R."/>
            <person name="Ciampi-Guillardi M."/>
            <person name="Sukno S.A."/>
            <person name="Thon M.R."/>
            <person name="Massola Junior N.S."/>
            <person name="Baroncelli R."/>
        </authorList>
    </citation>
    <scope>NUCLEOTIDE SEQUENCE</scope>
    <source>
        <strain evidence="1">LFN00145</strain>
    </source>
</reference>
<name>A0A8H6MTT9_9PEZI</name>
<keyword evidence="2" id="KW-1185">Reference proteome</keyword>
<organism evidence="1 2">
    <name type="scientific">Colletotrichum plurivorum</name>
    <dbReference type="NCBI Taxonomy" id="2175906"/>
    <lineage>
        <taxon>Eukaryota</taxon>
        <taxon>Fungi</taxon>
        <taxon>Dikarya</taxon>
        <taxon>Ascomycota</taxon>
        <taxon>Pezizomycotina</taxon>
        <taxon>Sordariomycetes</taxon>
        <taxon>Hypocreomycetidae</taxon>
        <taxon>Glomerellales</taxon>
        <taxon>Glomerellaceae</taxon>
        <taxon>Colletotrichum</taxon>
        <taxon>Colletotrichum orchidearum species complex</taxon>
    </lineage>
</organism>
<evidence type="ECO:0000313" key="2">
    <source>
        <dbReference type="Proteomes" id="UP000654918"/>
    </source>
</evidence>
<proteinExistence type="predicted"/>
<accession>A0A8H6MTT9</accession>
<evidence type="ECO:0000313" key="1">
    <source>
        <dbReference type="EMBL" id="KAF6808804.1"/>
    </source>
</evidence>
<sequence>MPTPDAAYPCSHYSFQEVDRIVRKTAMTAFKHIPQPNALGTEDASLPSARRVMWIPPAPPLPRGSPAP</sequence>
<dbReference type="Proteomes" id="UP000654918">
    <property type="component" value="Unassembled WGS sequence"/>
</dbReference>
<gene>
    <name evidence="1" type="ORF">CPLU01_15609</name>
</gene>
<dbReference type="EMBL" id="WIGO01000561">
    <property type="protein sequence ID" value="KAF6808804.1"/>
    <property type="molecule type" value="Genomic_DNA"/>
</dbReference>
<comment type="caution">
    <text evidence="1">The sequence shown here is derived from an EMBL/GenBank/DDBJ whole genome shotgun (WGS) entry which is preliminary data.</text>
</comment>
<dbReference type="AlphaFoldDB" id="A0A8H6MTT9"/>
<protein>
    <submittedName>
        <fullName evidence="1">Uncharacterized protein</fullName>
    </submittedName>
</protein>